<protein>
    <recommendedName>
        <fullName evidence="4">Outer membrane beta-barrel porin/alpha-amylase</fullName>
    </recommendedName>
</protein>
<accession>A0A318V5R4</accession>
<dbReference type="EMBL" id="QKLW01000002">
    <property type="protein sequence ID" value="PYF83161.1"/>
    <property type="molecule type" value="Genomic_DNA"/>
</dbReference>
<dbReference type="RefSeq" id="WP_110573325.1">
    <property type="nucleotide sequence ID" value="NZ_QKLW01000002.1"/>
</dbReference>
<evidence type="ECO:0000256" key="1">
    <source>
        <dbReference type="SAM" id="SignalP"/>
    </source>
</evidence>
<name>A0A318V5R4_9GAMM</name>
<keyword evidence="1" id="KW-0732">Signal</keyword>
<dbReference type="Proteomes" id="UP000247551">
    <property type="component" value="Unassembled WGS sequence"/>
</dbReference>
<sequence>MKILKSKLLLATMGGATLFTLPNLAFATENGAPTTAMGVYDFGAGFMPPATDVGAFGLRTAYYSSNSSRNASGNDNGTDFSLDVLSVGIAYIKMTNHEVFGAKYGFSTVVPFFSMDASLKIPVASIDRSTDVTKQADLQVTPLILQWNLSPNLAMNAQFQIQAPTGDYDKDRLVSPGLNHWAFSPIYNVTYISDSGFEVSSSFELDINTKNSDTDYKNGIEYRHEFAVGKHINEWTLGLGGYYYRQLTDDKTYSGYTGQAIVDGNRAETLAAGPAISYFKPGLPMVSFHAYKEFKTSNRAQGYNLALRVSQSF</sequence>
<dbReference type="AlphaFoldDB" id="A0A318V5R4"/>
<dbReference type="Pfam" id="PF13557">
    <property type="entry name" value="Phenol_MetA_deg"/>
    <property type="match status" value="1"/>
</dbReference>
<comment type="caution">
    <text evidence="2">The sequence shown here is derived from an EMBL/GenBank/DDBJ whole genome shotgun (WGS) entry which is preliminary data.</text>
</comment>
<feature type="signal peptide" evidence="1">
    <location>
        <begin position="1"/>
        <end position="27"/>
    </location>
</feature>
<reference evidence="2 3" key="1">
    <citation type="submission" date="2018-06" db="EMBL/GenBank/DDBJ databases">
        <title>Genomic Encyclopedia of Type Strains, Phase III (KMG-III): the genomes of soil and plant-associated and newly described type strains.</title>
        <authorList>
            <person name="Whitman W."/>
        </authorList>
    </citation>
    <scope>NUCLEOTIDE SEQUENCE [LARGE SCALE GENOMIC DNA]</scope>
    <source>
        <strain evidence="2 3">CECT 7730</strain>
    </source>
</reference>
<dbReference type="InterPro" id="IPR025737">
    <property type="entry name" value="FApF"/>
</dbReference>
<gene>
    <name evidence="2" type="ORF">DFP75_102251</name>
</gene>
<evidence type="ECO:0008006" key="4">
    <source>
        <dbReference type="Google" id="ProtNLM"/>
    </source>
</evidence>
<proteinExistence type="predicted"/>
<feature type="chain" id="PRO_5016444243" description="Outer membrane beta-barrel porin/alpha-amylase" evidence="1">
    <location>
        <begin position="28"/>
        <end position="313"/>
    </location>
</feature>
<evidence type="ECO:0000313" key="3">
    <source>
        <dbReference type="Proteomes" id="UP000247551"/>
    </source>
</evidence>
<evidence type="ECO:0000313" key="2">
    <source>
        <dbReference type="EMBL" id="PYF83161.1"/>
    </source>
</evidence>
<keyword evidence="3" id="KW-1185">Reference proteome</keyword>
<organism evidence="2 3">
    <name type="scientific">Marinomonas alcarazii</name>
    <dbReference type="NCBI Taxonomy" id="491949"/>
    <lineage>
        <taxon>Bacteria</taxon>
        <taxon>Pseudomonadati</taxon>
        <taxon>Pseudomonadota</taxon>
        <taxon>Gammaproteobacteria</taxon>
        <taxon>Oceanospirillales</taxon>
        <taxon>Oceanospirillaceae</taxon>
        <taxon>Marinomonas</taxon>
    </lineage>
</organism>